<keyword evidence="1" id="KW-1133">Transmembrane helix</keyword>
<keyword evidence="1" id="KW-0812">Transmembrane</keyword>
<dbReference type="Proteomes" id="UP000298616">
    <property type="component" value="Chromosome"/>
</dbReference>
<dbReference type="EMBL" id="CP028923">
    <property type="protein sequence ID" value="QCK13779.1"/>
    <property type="molecule type" value="Genomic_DNA"/>
</dbReference>
<proteinExistence type="predicted"/>
<evidence type="ECO:0000313" key="2">
    <source>
        <dbReference type="EMBL" id="QCK13779.1"/>
    </source>
</evidence>
<evidence type="ECO:0000313" key="3">
    <source>
        <dbReference type="Proteomes" id="UP000298616"/>
    </source>
</evidence>
<dbReference type="KEGG" id="fpf:DCC35_02900"/>
<keyword evidence="1" id="KW-0472">Membrane</keyword>
<feature type="transmembrane region" description="Helical" evidence="1">
    <location>
        <begin position="22"/>
        <end position="41"/>
    </location>
</feature>
<evidence type="ECO:0000256" key="1">
    <source>
        <dbReference type="SAM" id="Phobius"/>
    </source>
</evidence>
<reference evidence="2 3" key="1">
    <citation type="submission" date="2018-04" db="EMBL/GenBank/DDBJ databases">
        <title>Complete genome uncultured novel isolate.</title>
        <authorList>
            <person name="Merlino G."/>
        </authorList>
    </citation>
    <scope>NUCLEOTIDE SEQUENCE [LARGE SCALE GENOMIC DNA]</scope>
    <source>
        <strain evidence="3">R1DC9</strain>
    </source>
</reference>
<gene>
    <name evidence="2" type="ORF">DCC35_02900</name>
</gene>
<keyword evidence="3" id="KW-1185">Reference proteome</keyword>
<dbReference type="AlphaFoldDB" id="A0A4D7JBL8"/>
<sequence length="65" mass="7416">MLKPARLMRLNNKSPQVLTEDLWFYVLLILLIYFNHVNPGSNSSARVMLKKQRAPGGTLASQVKF</sequence>
<name>A0A4D7JBL8_9BACT</name>
<accession>A0A4D7JBL8</accession>
<protein>
    <submittedName>
        <fullName evidence="2">Uncharacterized protein</fullName>
    </submittedName>
</protein>
<organism evidence="2 3">
    <name type="scientific">Mangrovivirga cuniculi</name>
    <dbReference type="NCBI Taxonomy" id="2715131"/>
    <lineage>
        <taxon>Bacteria</taxon>
        <taxon>Pseudomonadati</taxon>
        <taxon>Bacteroidota</taxon>
        <taxon>Cytophagia</taxon>
        <taxon>Cytophagales</taxon>
        <taxon>Mangrovivirgaceae</taxon>
        <taxon>Mangrovivirga</taxon>
    </lineage>
</organism>